<keyword evidence="2" id="KW-0238">DNA-binding</keyword>
<evidence type="ECO:0000259" key="1">
    <source>
        <dbReference type="PROSITE" id="PS50943"/>
    </source>
</evidence>
<dbReference type="InterPro" id="IPR001387">
    <property type="entry name" value="Cro/C1-type_HTH"/>
</dbReference>
<organism evidence="2 3">
    <name type="scientific">Pseudomonas luteola</name>
    <dbReference type="NCBI Taxonomy" id="47886"/>
    <lineage>
        <taxon>Bacteria</taxon>
        <taxon>Pseudomonadati</taxon>
        <taxon>Pseudomonadota</taxon>
        <taxon>Gammaproteobacteria</taxon>
        <taxon>Pseudomonadales</taxon>
        <taxon>Pseudomonadaceae</taxon>
        <taxon>Pseudomonas</taxon>
    </lineage>
</organism>
<dbReference type="SMART" id="SM00530">
    <property type="entry name" value="HTH_XRE"/>
    <property type="match status" value="1"/>
</dbReference>
<dbReference type="PROSITE" id="PS50943">
    <property type="entry name" value="HTH_CROC1"/>
    <property type="match status" value="1"/>
</dbReference>
<dbReference type="AlphaFoldDB" id="A0A2X2DY54"/>
<dbReference type="InterPro" id="IPR010982">
    <property type="entry name" value="Lambda_DNA-bd_dom_sf"/>
</dbReference>
<dbReference type="Proteomes" id="UP000250443">
    <property type="component" value="Unassembled WGS sequence"/>
</dbReference>
<protein>
    <submittedName>
        <fullName evidence="2">Prophage PSPPH05, DNA-binding protein</fullName>
    </submittedName>
</protein>
<proteinExistence type="predicted"/>
<name>A0A2X2DY54_PSELU</name>
<dbReference type="Pfam" id="PF01381">
    <property type="entry name" value="HTH_3"/>
    <property type="match status" value="1"/>
</dbReference>
<dbReference type="GO" id="GO:0003677">
    <property type="term" value="F:DNA binding"/>
    <property type="evidence" value="ECO:0007669"/>
    <property type="project" value="UniProtKB-KW"/>
</dbReference>
<dbReference type="RefSeq" id="WP_112298080.1">
    <property type="nucleotide sequence ID" value="NZ_UAUF01000016.1"/>
</dbReference>
<accession>A0A2X2DY54</accession>
<dbReference type="EMBL" id="UAUF01000016">
    <property type="protein sequence ID" value="SPZ16905.1"/>
    <property type="molecule type" value="Genomic_DNA"/>
</dbReference>
<sequence length="84" mass="9246">MSVGENIRQKREELKLSQGALGEKIGSTEKTVARWESDKNFPGADAIIALAQYSTAQQTNAFGETRERCIAGDESTIQEVRRSS</sequence>
<dbReference type="Gene3D" id="1.10.260.40">
    <property type="entry name" value="lambda repressor-like DNA-binding domains"/>
    <property type="match status" value="1"/>
</dbReference>
<evidence type="ECO:0000313" key="3">
    <source>
        <dbReference type="Proteomes" id="UP000250443"/>
    </source>
</evidence>
<dbReference type="CDD" id="cd00093">
    <property type="entry name" value="HTH_XRE"/>
    <property type="match status" value="1"/>
</dbReference>
<dbReference type="SUPFAM" id="SSF47413">
    <property type="entry name" value="lambda repressor-like DNA-binding domains"/>
    <property type="match status" value="1"/>
</dbReference>
<feature type="domain" description="HTH cro/C1-type" evidence="1">
    <location>
        <begin position="7"/>
        <end position="53"/>
    </location>
</feature>
<reference evidence="2 3" key="1">
    <citation type="submission" date="2018-06" db="EMBL/GenBank/DDBJ databases">
        <authorList>
            <consortium name="Pathogen Informatics"/>
            <person name="Doyle S."/>
        </authorList>
    </citation>
    <scope>NUCLEOTIDE SEQUENCE [LARGE SCALE GENOMIC DNA]</scope>
    <source>
        <strain evidence="2 3">NCTC11842</strain>
    </source>
</reference>
<gene>
    <name evidence="2" type="ORF">NCTC11842_05945</name>
</gene>
<evidence type="ECO:0000313" key="2">
    <source>
        <dbReference type="EMBL" id="SPZ16905.1"/>
    </source>
</evidence>